<dbReference type="Pfam" id="PF00034">
    <property type="entry name" value="Cytochrom_C"/>
    <property type="match status" value="1"/>
</dbReference>
<keyword evidence="4" id="KW-0249">Electron transport</keyword>
<evidence type="ECO:0000256" key="2">
    <source>
        <dbReference type="ARBA" id="ARBA00022617"/>
    </source>
</evidence>
<dbReference type="EMBL" id="JAELVR010000008">
    <property type="protein sequence ID" value="MBJ6372371.1"/>
    <property type="molecule type" value="Genomic_DNA"/>
</dbReference>
<proteinExistence type="predicted"/>
<reference evidence="8" key="1">
    <citation type="submission" date="2020-12" db="EMBL/GenBank/DDBJ databases">
        <title>Sedimentitalea sp. nov., isolated from sand in Incheon.</title>
        <authorList>
            <person name="Kim W."/>
        </authorList>
    </citation>
    <scope>NUCLEOTIDE SEQUENCE</scope>
    <source>
        <strain evidence="8">CAU 1593</strain>
    </source>
</reference>
<dbReference type="Gene3D" id="1.10.760.10">
    <property type="entry name" value="Cytochrome c-like domain"/>
    <property type="match status" value="1"/>
</dbReference>
<dbReference type="SUPFAM" id="SSF46626">
    <property type="entry name" value="Cytochrome c"/>
    <property type="match status" value="1"/>
</dbReference>
<dbReference type="InterPro" id="IPR002327">
    <property type="entry name" value="Cyt_c_1A/1B"/>
</dbReference>
<protein>
    <submittedName>
        <fullName evidence="8">Cytochrome c family protein</fullName>
    </submittedName>
</protein>
<dbReference type="InterPro" id="IPR009056">
    <property type="entry name" value="Cyt_c-like_dom"/>
</dbReference>
<dbReference type="AlphaFoldDB" id="A0A8J7LZU5"/>
<dbReference type="PROSITE" id="PS51007">
    <property type="entry name" value="CYTC"/>
    <property type="match status" value="1"/>
</dbReference>
<dbReference type="GO" id="GO:0046872">
    <property type="term" value="F:metal ion binding"/>
    <property type="evidence" value="ECO:0007669"/>
    <property type="project" value="UniProtKB-KW"/>
</dbReference>
<accession>A0A8J7LZU5</accession>
<feature type="domain" description="Cytochrome c" evidence="7">
    <location>
        <begin position="66"/>
        <end position="165"/>
    </location>
</feature>
<dbReference type="PRINTS" id="PR00604">
    <property type="entry name" value="CYTCHRMECIAB"/>
</dbReference>
<evidence type="ECO:0000256" key="4">
    <source>
        <dbReference type="ARBA" id="ARBA00022982"/>
    </source>
</evidence>
<keyword evidence="5 6" id="KW-0408">Iron</keyword>
<evidence type="ECO:0000256" key="6">
    <source>
        <dbReference type="PROSITE-ProRule" id="PRU00433"/>
    </source>
</evidence>
<keyword evidence="2 6" id="KW-0349">Heme</keyword>
<keyword evidence="3 6" id="KW-0479">Metal-binding</keyword>
<dbReference type="GO" id="GO:0020037">
    <property type="term" value="F:heme binding"/>
    <property type="evidence" value="ECO:0007669"/>
    <property type="project" value="InterPro"/>
</dbReference>
<sequence length="166" mass="17863">MDTMTFTKAAAGVLGAFLVYLLGLWAAEVLYHTGTHGEQSYVIEMESDEPEEEVVEVSFEEQMAAADIDKGASVFRKCSACHKLEAGENSTGPYLYGVVGREIGAAQGFGYSDALAGHGGEWTPETLSSFLEKPSDFAPGTTMSFSGLKKIEDRVNLIAYLDSLDD</sequence>
<dbReference type="InterPro" id="IPR036909">
    <property type="entry name" value="Cyt_c-like_dom_sf"/>
</dbReference>
<comment type="caution">
    <text evidence="8">The sequence shown here is derived from an EMBL/GenBank/DDBJ whole genome shotgun (WGS) entry which is preliminary data.</text>
</comment>
<dbReference type="RefSeq" id="WP_199025251.1">
    <property type="nucleotide sequence ID" value="NZ_JAELVR010000008.1"/>
</dbReference>
<evidence type="ECO:0000256" key="5">
    <source>
        <dbReference type="ARBA" id="ARBA00023004"/>
    </source>
</evidence>
<evidence type="ECO:0000313" key="9">
    <source>
        <dbReference type="Proteomes" id="UP000619079"/>
    </source>
</evidence>
<dbReference type="GO" id="GO:0009055">
    <property type="term" value="F:electron transfer activity"/>
    <property type="evidence" value="ECO:0007669"/>
    <property type="project" value="InterPro"/>
</dbReference>
<dbReference type="PANTHER" id="PTHR11961">
    <property type="entry name" value="CYTOCHROME C"/>
    <property type="match status" value="1"/>
</dbReference>
<name>A0A8J7LZU5_9RHOB</name>
<keyword evidence="9" id="KW-1185">Reference proteome</keyword>
<evidence type="ECO:0000256" key="1">
    <source>
        <dbReference type="ARBA" id="ARBA00022448"/>
    </source>
</evidence>
<organism evidence="8 9">
    <name type="scientific">Sedimentitalea arenosa</name>
    <dbReference type="NCBI Taxonomy" id="2798803"/>
    <lineage>
        <taxon>Bacteria</taxon>
        <taxon>Pseudomonadati</taxon>
        <taxon>Pseudomonadota</taxon>
        <taxon>Alphaproteobacteria</taxon>
        <taxon>Rhodobacterales</taxon>
        <taxon>Paracoccaceae</taxon>
        <taxon>Sedimentitalea</taxon>
    </lineage>
</organism>
<evidence type="ECO:0000259" key="7">
    <source>
        <dbReference type="PROSITE" id="PS51007"/>
    </source>
</evidence>
<dbReference type="Proteomes" id="UP000619079">
    <property type="component" value="Unassembled WGS sequence"/>
</dbReference>
<evidence type="ECO:0000313" key="8">
    <source>
        <dbReference type="EMBL" id="MBJ6372371.1"/>
    </source>
</evidence>
<evidence type="ECO:0000256" key="3">
    <source>
        <dbReference type="ARBA" id="ARBA00022723"/>
    </source>
</evidence>
<gene>
    <name evidence="8" type="ORF">JF290_12610</name>
</gene>
<keyword evidence="1" id="KW-0813">Transport</keyword>